<dbReference type="AlphaFoldDB" id="A0A7Z2T7D6"/>
<dbReference type="RefSeq" id="WP_164650472.1">
    <property type="nucleotide sequence ID" value="NZ_CP047476.1"/>
</dbReference>
<dbReference type="Proteomes" id="UP000464262">
    <property type="component" value="Chromosome 2"/>
</dbReference>
<accession>A0A7Z2T7D6</accession>
<sequence length="183" mass="21299">MPSTTHKFITILLFLVAIGLCIFNEAYRSAHPLSKVNVGTTWGFVHRGYPSQFGYLSNYWDLRVVETHGQIYIDTDTRIYALAFKLYNSEKMIGEFSIQFNVDWELKENYLYVSVLEQSIQINYVSEGFDIEPVRGMLIDFIHDISKSPRELISKTNQELVFDIPYLGITRTKRLPEPTLIQF</sequence>
<organism evidence="1 2">
    <name type="scientific">Vibrio astriarenae</name>
    <dbReference type="NCBI Taxonomy" id="1481923"/>
    <lineage>
        <taxon>Bacteria</taxon>
        <taxon>Pseudomonadati</taxon>
        <taxon>Pseudomonadota</taxon>
        <taxon>Gammaproteobacteria</taxon>
        <taxon>Vibrionales</taxon>
        <taxon>Vibrionaceae</taxon>
        <taxon>Vibrio</taxon>
    </lineage>
</organism>
<evidence type="ECO:0000313" key="1">
    <source>
        <dbReference type="EMBL" id="QIA65572.1"/>
    </source>
</evidence>
<gene>
    <name evidence="1" type="ORF">GT360_18750</name>
</gene>
<keyword evidence="2" id="KW-1185">Reference proteome</keyword>
<proteinExistence type="predicted"/>
<dbReference type="KEGG" id="vas:GT360_18750"/>
<name>A0A7Z2T7D6_9VIBR</name>
<evidence type="ECO:0000313" key="2">
    <source>
        <dbReference type="Proteomes" id="UP000464262"/>
    </source>
</evidence>
<reference evidence="1 2" key="1">
    <citation type="submission" date="2020-01" db="EMBL/GenBank/DDBJ databases">
        <title>Whole genome and functional gene identification of agarase of Vibrio HN897.</title>
        <authorList>
            <person name="Liu Y."/>
            <person name="Zhao Z."/>
        </authorList>
    </citation>
    <scope>NUCLEOTIDE SEQUENCE [LARGE SCALE GENOMIC DNA]</scope>
    <source>
        <strain evidence="1 2">HN897</strain>
    </source>
</reference>
<protein>
    <submittedName>
        <fullName evidence="1">Uncharacterized protein</fullName>
    </submittedName>
</protein>
<dbReference type="EMBL" id="CP047476">
    <property type="protein sequence ID" value="QIA65572.1"/>
    <property type="molecule type" value="Genomic_DNA"/>
</dbReference>